<dbReference type="Gene3D" id="3.30.2020.40">
    <property type="entry name" value="Uncharacterised protein PF10387, DUF2442"/>
    <property type="match status" value="1"/>
</dbReference>
<sequence length="88" mass="10231">MITFQVEPRASEIWFDEDNLWLNFYDGRKLSIPLTYFPRLSQASDNQRNNYTISGGGTGIHWDEISEDINVINLLFGTKDRTSYSHIT</sequence>
<evidence type="ECO:0000313" key="2">
    <source>
        <dbReference type="Proteomes" id="UP000189670"/>
    </source>
</evidence>
<dbReference type="Pfam" id="PF10387">
    <property type="entry name" value="DUF2442"/>
    <property type="match status" value="1"/>
</dbReference>
<protein>
    <recommendedName>
        <fullName evidence="3">DUF2442 domain-containing protein</fullName>
    </recommendedName>
</protein>
<evidence type="ECO:0000313" key="1">
    <source>
        <dbReference type="EMBL" id="ETR66955.1"/>
    </source>
</evidence>
<dbReference type="Proteomes" id="UP000189670">
    <property type="component" value="Unassembled WGS sequence"/>
</dbReference>
<dbReference type="InterPro" id="IPR018841">
    <property type="entry name" value="DUF2442"/>
</dbReference>
<reference evidence="2" key="1">
    <citation type="submission" date="2012-11" db="EMBL/GenBank/DDBJ databases">
        <authorList>
            <person name="Lucero-Rivera Y.E."/>
            <person name="Tovar-Ramirez D."/>
        </authorList>
    </citation>
    <scope>NUCLEOTIDE SEQUENCE [LARGE SCALE GENOMIC DNA]</scope>
    <source>
        <strain evidence="2">Araruama</strain>
    </source>
</reference>
<name>A0A1V1NWM9_9BACT</name>
<accession>A0A1V1NWM9</accession>
<gene>
    <name evidence="1" type="ORF">OMM_12139</name>
</gene>
<proteinExistence type="predicted"/>
<comment type="caution">
    <text evidence="1">The sequence shown here is derived from an EMBL/GenBank/DDBJ whole genome shotgun (WGS) entry which is preliminary data.</text>
</comment>
<evidence type="ECO:0008006" key="3">
    <source>
        <dbReference type="Google" id="ProtNLM"/>
    </source>
</evidence>
<organism evidence="1 2">
    <name type="scientific">Candidatus Magnetoglobus multicellularis str. Araruama</name>
    <dbReference type="NCBI Taxonomy" id="890399"/>
    <lineage>
        <taxon>Bacteria</taxon>
        <taxon>Pseudomonadati</taxon>
        <taxon>Thermodesulfobacteriota</taxon>
        <taxon>Desulfobacteria</taxon>
        <taxon>Desulfobacterales</taxon>
        <taxon>Desulfobacteraceae</taxon>
        <taxon>Candidatus Magnetoglobus</taxon>
    </lineage>
</organism>
<dbReference type="AlphaFoldDB" id="A0A1V1NWM9"/>
<dbReference type="EMBL" id="ATBP01001641">
    <property type="protein sequence ID" value="ETR66955.1"/>
    <property type="molecule type" value="Genomic_DNA"/>
</dbReference>